<dbReference type="KEGG" id="dmt:DESME_11670"/>
<reference evidence="1 2" key="1">
    <citation type="submission" date="2013-12" db="EMBL/GenBank/DDBJ databases">
        <authorList>
            <consortium name="DOE Joint Genome Institute"/>
            <person name="Smidt H."/>
            <person name="Huntemann M."/>
            <person name="Han J."/>
            <person name="Chen A."/>
            <person name="Kyrpides N."/>
            <person name="Mavromatis K."/>
            <person name="Markowitz V."/>
            <person name="Palaniappan K."/>
            <person name="Ivanova N."/>
            <person name="Schaumberg A."/>
            <person name="Pati A."/>
            <person name="Liolios K."/>
            <person name="Nordberg H.P."/>
            <person name="Cantor M.N."/>
            <person name="Hua S.X."/>
            <person name="Woyke T."/>
        </authorList>
    </citation>
    <scope>NUCLEOTIDE SEQUENCE [LARGE SCALE GENOMIC DNA]</scope>
    <source>
        <strain evidence="2">DSM 15288</strain>
    </source>
</reference>
<accession>W0EEF8</accession>
<dbReference type="RefSeq" id="WP_006718106.1">
    <property type="nucleotide sequence ID" value="NZ_CP007032.1"/>
</dbReference>
<sequence length="307" mass="35514">MPGFNNSTYESLVKDLINDAFYLEARSRRGTIATIRQYSEVIVRRILNLSNEDFVTLGNRNILSAINEQSQNNPLLLGALSIITNIGNKCTHSKNIECITKEDVNDVINSLFELYSYLLTSYFEKYEFGSNMEILSSFSILPPIIRYITLKYLNDKYPENIIIIDKLALAILKAFDKEKAFNWIEERKETLSNTPSVSKRAEQDLEEKIGKELASIIIAEAPNMYDLCNERIRMVGNILEQKGKLYDDFEGAIDHYYEKGIVQGETPDVLEFNSIMEFLYLGRKSRRNELLKERDSYLVIDNIFKEF</sequence>
<dbReference type="AlphaFoldDB" id="W0EEF8"/>
<dbReference type="eggNOG" id="ENOG5032WAC">
    <property type="taxonomic scope" value="Bacteria"/>
</dbReference>
<dbReference type="OrthoDB" id="2215378at2"/>
<proteinExistence type="predicted"/>
<gene>
    <name evidence="1" type="ORF">DESME_11670</name>
</gene>
<dbReference type="HOGENOM" id="CLU_078478_0_0_9"/>
<organism evidence="1 2">
    <name type="scientific">Desulfitobacterium metallireducens DSM 15288</name>
    <dbReference type="NCBI Taxonomy" id="871968"/>
    <lineage>
        <taxon>Bacteria</taxon>
        <taxon>Bacillati</taxon>
        <taxon>Bacillota</taxon>
        <taxon>Clostridia</taxon>
        <taxon>Eubacteriales</taxon>
        <taxon>Desulfitobacteriaceae</taxon>
        <taxon>Desulfitobacterium</taxon>
    </lineage>
</organism>
<name>W0EEF8_9FIRM</name>
<dbReference type="EMBL" id="CP007032">
    <property type="protein sequence ID" value="AHF07594.1"/>
    <property type="molecule type" value="Genomic_DNA"/>
</dbReference>
<evidence type="ECO:0008006" key="3">
    <source>
        <dbReference type="Google" id="ProtNLM"/>
    </source>
</evidence>
<protein>
    <recommendedName>
        <fullName evidence="3">DUF4145 domain-containing protein</fullName>
    </recommendedName>
</protein>
<keyword evidence="2" id="KW-1185">Reference proteome</keyword>
<dbReference type="Proteomes" id="UP000010847">
    <property type="component" value="Chromosome"/>
</dbReference>
<evidence type="ECO:0000313" key="1">
    <source>
        <dbReference type="EMBL" id="AHF07594.1"/>
    </source>
</evidence>
<evidence type="ECO:0000313" key="2">
    <source>
        <dbReference type="Proteomes" id="UP000010847"/>
    </source>
</evidence>